<dbReference type="EMBL" id="JAPWTJ010002972">
    <property type="protein sequence ID" value="KAJ8963785.1"/>
    <property type="molecule type" value="Genomic_DNA"/>
</dbReference>
<dbReference type="Gene3D" id="3.40.50.1820">
    <property type="entry name" value="alpha/beta hydrolase"/>
    <property type="match status" value="1"/>
</dbReference>
<dbReference type="Proteomes" id="UP001162164">
    <property type="component" value="Unassembled WGS sequence"/>
</dbReference>
<proteinExistence type="predicted"/>
<evidence type="ECO:0000313" key="1">
    <source>
        <dbReference type="EMBL" id="KAJ8963785.1"/>
    </source>
</evidence>
<dbReference type="InterPro" id="IPR029058">
    <property type="entry name" value="AB_hydrolase_fold"/>
</dbReference>
<comment type="caution">
    <text evidence="1">The sequence shown here is derived from an EMBL/GenBank/DDBJ whole genome shotgun (WGS) entry which is preliminary data.</text>
</comment>
<evidence type="ECO:0000313" key="2">
    <source>
        <dbReference type="Proteomes" id="UP001162164"/>
    </source>
</evidence>
<reference evidence="1" key="1">
    <citation type="journal article" date="2023" name="Insect Mol. Biol.">
        <title>Genome sequencing provides insights into the evolution of gene families encoding plant cell wall-degrading enzymes in longhorned beetles.</title>
        <authorList>
            <person name="Shin N.R."/>
            <person name="Okamura Y."/>
            <person name="Kirsch R."/>
            <person name="Pauchet Y."/>
        </authorList>
    </citation>
    <scope>NUCLEOTIDE SEQUENCE</scope>
    <source>
        <strain evidence="1">MMC_N1</strain>
    </source>
</reference>
<dbReference type="SUPFAM" id="SSF53474">
    <property type="entry name" value="alpha/beta-Hydrolases"/>
    <property type="match status" value="1"/>
</dbReference>
<name>A0ABQ9IS68_9CUCU</name>
<gene>
    <name evidence="1" type="ORF">NQ317_007217</name>
</gene>
<accession>A0ABQ9IS68</accession>
<protein>
    <submittedName>
        <fullName evidence="1">Uncharacterized protein</fullName>
    </submittedName>
</protein>
<feature type="non-terminal residue" evidence="1">
    <location>
        <position position="1"/>
    </location>
</feature>
<keyword evidence="2" id="KW-1185">Reference proteome</keyword>
<organism evidence="1 2">
    <name type="scientific">Molorchus minor</name>
    <dbReference type="NCBI Taxonomy" id="1323400"/>
    <lineage>
        <taxon>Eukaryota</taxon>
        <taxon>Metazoa</taxon>
        <taxon>Ecdysozoa</taxon>
        <taxon>Arthropoda</taxon>
        <taxon>Hexapoda</taxon>
        <taxon>Insecta</taxon>
        <taxon>Pterygota</taxon>
        <taxon>Neoptera</taxon>
        <taxon>Endopterygota</taxon>
        <taxon>Coleoptera</taxon>
        <taxon>Polyphaga</taxon>
        <taxon>Cucujiformia</taxon>
        <taxon>Chrysomeloidea</taxon>
        <taxon>Cerambycidae</taxon>
        <taxon>Lamiinae</taxon>
        <taxon>Monochamini</taxon>
        <taxon>Molorchus</taxon>
    </lineage>
</organism>
<sequence>YYSDLPKFDKKWSGISSLRFRLQRYFTIIKTRSRCQTDKDFYLGREEPISEKNFKKHFRRYQHFLIFTDRLFAVGTKNICKAASEANSSSVYYYYFNYGKGANKESYLFSDKDLEVGHGEDGIHFYGFLLINEPSESDKKLKTVGQNMLYSYASTGNFYYYIKVWTRHRNRPPSALNIVSNPVLRKGTL</sequence>